<comment type="caution">
    <text evidence="1">The sequence shown here is derived from an EMBL/GenBank/DDBJ whole genome shotgun (WGS) entry which is preliminary data.</text>
</comment>
<sequence>MAQCINVSFKNNDKEMKMYMEAVSHSGRVNWIKDCIKFYMNYGHMEKQLKELLEKENKKEQ</sequence>
<accession>A0ABU7UJA7</accession>
<proteinExistence type="predicted"/>
<evidence type="ECO:0000313" key="2">
    <source>
        <dbReference type="Proteomes" id="UP001498469"/>
    </source>
</evidence>
<reference evidence="1 2" key="1">
    <citation type="submission" date="2023-11" db="EMBL/GenBank/DDBJ databases">
        <title>Draft genome sequence of a psychrophilic Clostridium strain from permafrost water brine.</title>
        <authorList>
            <person name="Shcherbakova V.A."/>
            <person name="Trubitsyn V.E."/>
            <person name="Zakharyuk A.G."/>
        </authorList>
    </citation>
    <scope>NUCLEOTIDE SEQUENCE [LARGE SCALE GENOMIC DNA]</scope>
    <source>
        <strain evidence="1 2">14F</strain>
    </source>
</reference>
<evidence type="ECO:0000313" key="1">
    <source>
        <dbReference type="EMBL" id="MEF2110924.1"/>
    </source>
</evidence>
<dbReference type="EMBL" id="JAZHFS010000001">
    <property type="protein sequence ID" value="MEF2110924.1"/>
    <property type="molecule type" value="Genomic_DNA"/>
</dbReference>
<organism evidence="1 2">
    <name type="scientific">Clostridium frigoriphilum</name>
    <dbReference type="NCBI Taxonomy" id="443253"/>
    <lineage>
        <taxon>Bacteria</taxon>
        <taxon>Bacillati</taxon>
        <taxon>Bacillota</taxon>
        <taxon>Clostridia</taxon>
        <taxon>Eubacteriales</taxon>
        <taxon>Clostridiaceae</taxon>
        <taxon>Clostridium</taxon>
    </lineage>
</organism>
<keyword evidence="2" id="KW-1185">Reference proteome</keyword>
<name>A0ABU7UJA7_9CLOT</name>
<protein>
    <submittedName>
        <fullName evidence="1">Uncharacterized protein</fullName>
    </submittedName>
</protein>
<dbReference type="Proteomes" id="UP001498469">
    <property type="component" value="Unassembled WGS sequence"/>
</dbReference>
<dbReference type="RefSeq" id="WP_216247585.1">
    <property type="nucleotide sequence ID" value="NZ_JAZHFS010000001.1"/>
</dbReference>
<gene>
    <name evidence="1" type="ORF">SJI18_01220</name>
</gene>